<evidence type="ECO:0000313" key="2">
    <source>
        <dbReference type="EMBL" id="AXN39824.1"/>
    </source>
</evidence>
<proteinExistence type="predicted"/>
<dbReference type="GeneID" id="95399851"/>
<reference evidence="2 3" key="1">
    <citation type="submission" date="2018-07" db="EMBL/GenBank/DDBJ databases">
        <title>The molecular basis for the intramolecular migration of carboxyl group in the catabolism of para-hydroxybenzoate via gentisate.</title>
        <authorList>
            <person name="Zhao H."/>
            <person name="Xu Y."/>
            <person name="Lin S."/>
            <person name="Spain J.C."/>
            <person name="Zhou N.-Y."/>
        </authorList>
    </citation>
    <scope>NUCLEOTIDE SEQUENCE [LARGE SCALE GENOMIC DNA]</scope>
    <source>
        <strain evidence="2 3">PHB-7a</strain>
    </source>
</reference>
<name>A0ABM6XMS0_9BACI</name>
<protein>
    <submittedName>
        <fullName evidence="2">Uncharacterized protein</fullName>
    </submittedName>
</protein>
<evidence type="ECO:0000313" key="3">
    <source>
        <dbReference type="Proteomes" id="UP000260457"/>
    </source>
</evidence>
<accession>A0ABM6XMS0</accession>
<dbReference type="EMBL" id="CP030926">
    <property type="protein sequence ID" value="AXN39824.1"/>
    <property type="molecule type" value="Genomic_DNA"/>
</dbReference>
<keyword evidence="1" id="KW-0175">Coiled coil</keyword>
<evidence type="ECO:0000256" key="1">
    <source>
        <dbReference type="SAM" id="Coils"/>
    </source>
</evidence>
<dbReference type="RefSeq" id="WP_116821545.1">
    <property type="nucleotide sequence ID" value="NZ_CP030926.1"/>
</dbReference>
<organism evidence="2 3">
    <name type="scientific">Peribacillus butanolivorans</name>
    <dbReference type="NCBI Taxonomy" id="421767"/>
    <lineage>
        <taxon>Bacteria</taxon>
        <taxon>Bacillati</taxon>
        <taxon>Bacillota</taxon>
        <taxon>Bacilli</taxon>
        <taxon>Bacillales</taxon>
        <taxon>Bacillaceae</taxon>
        <taxon>Peribacillus</taxon>
    </lineage>
</organism>
<keyword evidence="3" id="KW-1185">Reference proteome</keyword>
<feature type="coiled-coil region" evidence="1">
    <location>
        <begin position="16"/>
        <end position="57"/>
    </location>
</feature>
<sequence length="60" mass="7181">MIRMIRQLLTARQRDLADVELDIEKYSAKLVELRAERGEIIEDIAGLERRLEDEETQIYY</sequence>
<dbReference type="Proteomes" id="UP000260457">
    <property type="component" value="Chromosome"/>
</dbReference>
<gene>
    <name evidence="2" type="ORF">DTO10_16625</name>
</gene>